<dbReference type="Pfam" id="PF03787">
    <property type="entry name" value="RAMPs"/>
    <property type="match status" value="1"/>
</dbReference>
<protein>
    <submittedName>
        <fullName evidence="3">CRISPR-associated protein Cmr1</fullName>
    </submittedName>
</protein>
<dbReference type="InterPro" id="IPR005537">
    <property type="entry name" value="RAMP_III_fam"/>
</dbReference>
<dbReference type="EMBL" id="JAGGLT010000015">
    <property type="protein sequence ID" value="MBP2072010.1"/>
    <property type="molecule type" value="Genomic_DNA"/>
</dbReference>
<keyword evidence="4" id="KW-1185">Reference proteome</keyword>
<dbReference type="InterPro" id="IPR007522">
    <property type="entry name" value="CRISPR-assoc_prot_TM1795"/>
</dbReference>
<accession>A0ABS4NG62</accession>
<sequence>MSKKEVVIRFETITPLWFGDAWQKNEKIRPSALMGSLRFWFSVYWKFIKIGQIENLNDENVPADNLLNLKKDKKTFMDILLQHMRDGNIGDDFNFDKEVDNVLDELELSVPSRIFGCTGWNSRVDIEILEYYTKKVNLKEIEFDFPDNVGSEFWIKKVLFQSMNNINSYDGLKVKLKTMSYWWDTYLKDFIRFFENKIIFIGGKLSFGFGFVKIKLEESQDTKGQNESIIKNANINNFMSINKIERINYEGNKSVLGYNFKYYLRKREGKRFREKNFGNQGNASKIYVSHLQKEDNNSVYLIVLNNLYDSSSIPVWIVDKYKKQLNEL</sequence>
<proteinExistence type="predicted"/>
<reference evidence="3" key="1">
    <citation type="submission" date="2021-03" db="EMBL/GenBank/DDBJ databases">
        <title>Genomic Encyclopedia of Type Strains, Phase IV (KMG-IV): sequencing the most valuable type-strain genomes for metagenomic binning, comparative biology and taxonomic classification.</title>
        <authorList>
            <person name="Goeker M."/>
        </authorList>
    </citation>
    <scope>NUCLEOTIDE SEQUENCE</scope>
    <source>
        <strain evidence="3">DSM 101588</strain>
    </source>
</reference>
<dbReference type="NCBIfam" id="TIGR01894">
    <property type="entry name" value="cas_TM1795_cmr1"/>
    <property type="match status" value="1"/>
</dbReference>
<dbReference type="Proteomes" id="UP001166402">
    <property type="component" value="Unassembled WGS sequence"/>
</dbReference>
<keyword evidence="1" id="KW-0051">Antiviral defense</keyword>
<dbReference type="RefSeq" id="WP_209453827.1">
    <property type="nucleotide sequence ID" value="NZ_JAGGLT010000015.1"/>
</dbReference>
<organism evidence="3 4">
    <name type="scientific">Thermoanaerobacterium butyriciformans</name>
    <dbReference type="NCBI Taxonomy" id="1702242"/>
    <lineage>
        <taxon>Bacteria</taxon>
        <taxon>Bacillati</taxon>
        <taxon>Bacillota</taxon>
        <taxon>Clostridia</taxon>
        <taxon>Thermoanaerobacterales</taxon>
        <taxon>Thermoanaerobacteraceae</taxon>
        <taxon>Thermoanaerobacterium</taxon>
    </lineage>
</organism>
<name>A0ABS4NG62_9THEO</name>
<evidence type="ECO:0000313" key="3">
    <source>
        <dbReference type="EMBL" id="MBP2072010.1"/>
    </source>
</evidence>
<comment type="caution">
    <text evidence="3">The sequence shown here is derived from an EMBL/GenBank/DDBJ whole genome shotgun (WGS) entry which is preliminary data.</text>
</comment>
<feature type="domain" description="CRISPR type III-associated protein" evidence="2">
    <location>
        <begin position="10"/>
        <end position="213"/>
    </location>
</feature>
<gene>
    <name evidence="3" type="ORF">J2Z80_001533</name>
</gene>
<evidence type="ECO:0000259" key="2">
    <source>
        <dbReference type="Pfam" id="PF03787"/>
    </source>
</evidence>
<evidence type="ECO:0000256" key="1">
    <source>
        <dbReference type="ARBA" id="ARBA00023118"/>
    </source>
</evidence>
<evidence type="ECO:0000313" key="4">
    <source>
        <dbReference type="Proteomes" id="UP001166402"/>
    </source>
</evidence>